<feature type="signal peptide" evidence="2">
    <location>
        <begin position="1"/>
        <end position="22"/>
    </location>
</feature>
<dbReference type="SMART" id="SM00737">
    <property type="entry name" value="ML"/>
    <property type="match status" value="1"/>
</dbReference>
<dbReference type="InterPro" id="IPR039670">
    <property type="entry name" value="NPC2-like"/>
</dbReference>
<dbReference type="GeneID" id="108045602"/>
<dbReference type="PANTHER" id="PTHR11306:SF55">
    <property type="entry name" value="GEO08227P1-RELATED"/>
    <property type="match status" value="1"/>
</dbReference>
<comment type="similarity">
    <text evidence="1">Belongs to the NPC2 family.</text>
</comment>
<dbReference type="Proteomes" id="UP001652680">
    <property type="component" value="Unassembled WGS sequence"/>
</dbReference>
<reference evidence="4" key="2">
    <citation type="submission" date="2025-05" db="UniProtKB">
        <authorList>
            <consortium name="EnsemblMetazoa"/>
        </authorList>
    </citation>
    <scope>IDENTIFICATION</scope>
</reference>
<dbReference type="Pfam" id="PF02221">
    <property type="entry name" value="E1_DerP2_DerF2"/>
    <property type="match status" value="1"/>
</dbReference>
<proteinExistence type="inferred from homology"/>
<sequence length="158" mass="17837">MLRLRSLLLGLALVLILGSVSAEVIDFQTCPDSVDTCTIQQVRVTPCPEALQHAACNIRRRRTTQMSFDFTPHFDADRLETSLGWAKSDTEELPLLTMDRDTCKYTTCPVRSGVTQTYTTDVPIEPKFPLSPYTIRWGIKDPVSGKRCCFTHDIKVVR</sequence>
<protein>
    <recommendedName>
        <fullName evidence="3">MD-2-related lipid-recognition domain-containing protein</fullName>
    </recommendedName>
</protein>
<dbReference type="Gene3D" id="2.60.40.770">
    <property type="match status" value="1"/>
</dbReference>
<dbReference type="EnsemblMetazoa" id="XM_017124970.2">
    <property type="protein sequence ID" value="XP_016980459.2"/>
    <property type="gene ID" value="LOC108045602"/>
</dbReference>
<feature type="domain" description="MD-2-related lipid-recognition" evidence="3">
    <location>
        <begin position="27"/>
        <end position="154"/>
    </location>
</feature>
<evidence type="ECO:0000256" key="2">
    <source>
        <dbReference type="SAM" id="SignalP"/>
    </source>
</evidence>
<evidence type="ECO:0000313" key="5">
    <source>
        <dbReference type="Proteomes" id="UP001652680"/>
    </source>
</evidence>
<name>A0ABM5HHK7_DRORH</name>
<organism evidence="4 5">
    <name type="scientific">Drosophila rhopaloa</name>
    <name type="common">Fruit fly</name>
    <dbReference type="NCBI Taxonomy" id="1041015"/>
    <lineage>
        <taxon>Eukaryota</taxon>
        <taxon>Metazoa</taxon>
        <taxon>Ecdysozoa</taxon>
        <taxon>Arthropoda</taxon>
        <taxon>Hexapoda</taxon>
        <taxon>Insecta</taxon>
        <taxon>Pterygota</taxon>
        <taxon>Neoptera</taxon>
        <taxon>Endopterygota</taxon>
        <taxon>Diptera</taxon>
        <taxon>Brachycera</taxon>
        <taxon>Muscomorpha</taxon>
        <taxon>Ephydroidea</taxon>
        <taxon>Drosophilidae</taxon>
        <taxon>Drosophila</taxon>
        <taxon>Sophophora</taxon>
    </lineage>
</organism>
<keyword evidence="2" id="KW-0732">Signal</keyword>
<keyword evidence="5" id="KW-1185">Reference proteome</keyword>
<dbReference type="RefSeq" id="XP_016980459.2">
    <property type="nucleotide sequence ID" value="XM_017124970.2"/>
</dbReference>
<dbReference type="InterPro" id="IPR003172">
    <property type="entry name" value="ML_dom"/>
</dbReference>
<dbReference type="PANTHER" id="PTHR11306">
    <property type="entry name" value="NIEMANN PICK TYPE C2 PROTEIN NPC2-RELATED"/>
    <property type="match status" value="1"/>
</dbReference>
<evidence type="ECO:0000313" key="4">
    <source>
        <dbReference type="EnsemblMetazoa" id="XP_016980459.2"/>
    </source>
</evidence>
<dbReference type="InterPro" id="IPR014756">
    <property type="entry name" value="Ig_E-set"/>
</dbReference>
<dbReference type="SUPFAM" id="SSF81296">
    <property type="entry name" value="E set domains"/>
    <property type="match status" value="1"/>
</dbReference>
<evidence type="ECO:0000256" key="1">
    <source>
        <dbReference type="ARBA" id="ARBA00006370"/>
    </source>
</evidence>
<evidence type="ECO:0000259" key="3">
    <source>
        <dbReference type="SMART" id="SM00737"/>
    </source>
</evidence>
<feature type="chain" id="PRO_5045159761" description="MD-2-related lipid-recognition domain-containing protein" evidence="2">
    <location>
        <begin position="23"/>
        <end position="158"/>
    </location>
</feature>
<accession>A0ABM5HHK7</accession>
<reference evidence="5" key="1">
    <citation type="journal article" date="2021" name="Elife">
        <title>Highly contiguous assemblies of 101 drosophilid genomes.</title>
        <authorList>
            <person name="Kim B.Y."/>
            <person name="Wang J.R."/>
            <person name="Miller D.E."/>
            <person name="Barmina O."/>
            <person name="Delaney E."/>
            <person name="Thompson A."/>
            <person name="Comeault A.A."/>
            <person name="Peede D."/>
            <person name="D'Agostino E.R."/>
            <person name="Pelaez J."/>
            <person name="Aguilar J.M."/>
            <person name="Haji D."/>
            <person name="Matsunaga T."/>
            <person name="Armstrong E.E."/>
            <person name="Zych M."/>
            <person name="Ogawa Y."/>
            <person name="Stamenkovic-Radak M."/>
            <person name="Jelic M."/>
            <person name="Veselinovic M.S."/>
            <person name="Tanaskovic M."/>
            <person name="Eric P."/>
            <person name="Gao J.J."/>
            <person name="Katoh T.K."/>
            <person name="Toda M.J."/>
            <person name="Watabe H."/>
            <person name="Watada M."/>
            <person name="Davis J.S."/>
            <person name="Moyle L.C."/>
            <person name="Manoli G."/>
            <person name="Bertolini E."/>
            <person name="Kostal V."/>
            <person name="Hawley R.S."/>
            <person name="Takahashi A."/>
            <person name="Jones C.D."/>
            <person name="Price D.K."/>
            <person name="Whiteman N."/>
            <person name="Kopp A."/>
            <person name="Matute D.R."/>
            <person name="Petrov D.A."/>
        </authorList>
    </citation>
    <scope>NUCLEOTIDE SEQUENCE [LARGE SCALE GENOMIC DNA]</scope>
</reference>